<evidence type="ECO:0000256" key="2">
    <source>
        <dbReference type="SAM" id="SignalP"/>
    </source>
</evidence>
<reference evidence="3 4" key="1">
    <citation type="submission" date="2013-04" db="EMBL/GenBank/DDBJ databases">
        <title>The Genome Sequence of Bacteroides massiliensis DSM 17679.</title>
        <authorList>
            <consortium name="The Broad Institute Genomics Platform"/>
            <person name="Earl A."/>
            <person name="Ward D."/>
            <person name="Feldgarden M."/>
            <person name="Gevers D."/>
            <person name="Martens E."/>
            <person name="Fenner L."/>
            <person name="Roux V."/>
            <person name="Mallet M.N."/>
            <person name="Raoult D."/>
            <person name="Walker B."/>
            <person name="Young S."/>
            <person name="Zeng Q."/>
            <person name="Gargeya S."/>
            <person name="Fitzgerald M."/>
            <person name="Haas B."/>
            <person name="Abouelleil A."/>
            <person name="Allen A.W."/>
            <person name="Alvarado L."/>
            <person name="Arachchi H.M."/>
            <person name="Berlin A.M."/>
            <person name="Chapman S.B."/>
            <person name="Gainer-Dewar J."/>
            <person name="Goldberg J."/>
            <person name="Griggs A."/>
            <person name="Gujja S."/>
            <person name="Hansen M."/>
            <person name="Howarth C."/>
            <person name="Imamovic A."/>
            <person name="Ireland A."/>
            <person name="Larimer J."/>
            <person name="McCowan C."/>
            <person name="Murphy C."/>
            <person name="Pearson M."/>
            <person name="Poon T.W."/>
            <person name="Priest M."/>
            <person name="Roberts A."/>
            <person name="Saif S."/>
            <person name="Shea T."/>
            <person name="Sisk P."/>
            <person name="Sykes S."/>
            <person name="Wortman J."/>
            <person name="Nusbaum C."/>
            <person name="Birren B."/>
        </authorList>
    </citation>
    <scope>NUCLEOTIDE SEQUENCE [LARGE SCALE GENOMIC DNA]</scope>
    <source>
        <strain evidence="4">B84634 / Timone 84634 / DSM 17679 / JCM 13223</strain>
    </source>
</reference>
<dbReference type="OrthoDB" id="1047533at2"/>
<name>U6RPM8_9BACT</name>
<dbReference type="AlphaFoldDB" id="U6RPM8"/>
<keyword evidence="4" id="KW-1185">Reference proteome</keyword>
<keyword evidence="2" id="KW-0732">Signal</keyword>
<proteinExistence type="predicted"/>
<evidence type="ECO:0000256" key="1">
    <source>
        <dbReference type="SAM" id="Phobius"/>
    </source>
</evidence>
<protein>
    <recommendedName>
        <fullName evidence="5">Transmembrane protein</fullName>
    </recommendedName>
</protein>
<organism evidence="3 4">
    <name type="scientific">Phocaeicola massiliensis B84634 = Timone 84634 = DSM 17679 = JCM 13223</name>
    <dbReference type="NCBI Taxonomy" id="1121098"/>
    <lineage>
        <taxon>Bacteria</taxon>
        <taxon>Pseudomonadati</taxon>
        <taxon>Bacteroidota</taxon>
        <taxon>Bacteroidia</taxon>
        <taxon>Bacteroidales</taxon>
        <taxon>Bacteroidaceae</taxon>
        <taxon>Phocaeicola</taxon>
    </lineage>
</organism>
<keyword evidence="1" id="KW-0812">Transmembrane</keyword>
<keyword evidence="1" id="KW-0472">Membrane</keyword>
<feature type="signal peptide" evidence="2">
    <location>
        <begin position="1"/>
        <end position="23"/>
    </location>
</feature>
<evidence type="ECO:0000313" key="3">
    <source>
        <dbReference type="EMBL" id="EOA58410.1"/>
    </source>
</evidence>
<dbReference type="PROSITE" id="PS51257">
    <property type="entry name" value="PROKAR_LIPOPROTEIN"/>
    <property type="match status" value="1"/>
</dbReference>
<dbReference type="GeneID" id="60063732"/>
<dbReference type="Proteomes" id="UP000017831">
    <property type="component" value="Unassembled WGS sequence"/>
</dbReference>
<dbReference type="STRING" id="1121098.HMPREF1534_00186"/>
<accession>U6RPM8</accession>
<dbReference type="RefSeq" id="WP_005935850.1">
    <property type="nucleotide sequence ID" value="NZ_KB890349.1"/>
</dbReference>
<dbReference type="HOGENOM" id="CLU_780008_0_0_10"/>
<keyword evidence="1" id="KW-1133">Transmembrane helix</keyword>
<evidence type="ECO:0008006" key="5">
    <source>
        <dbReference type="Google" id="ProtNLM"/>
    </source>
</evidence>
<dbReference type="eggNOG" id="ENOG5032TU8">
    <property type="taxonomic scope" value="Bacteria"/>
</dbReference>
<feature type="transmembrane region" description="Helical" evidence="1">
    <location>
        <begin position="334"/>
        <end position="352"/>
    </location>
</feature>
<evidence type="ECO:0000313" key="4">
    <source>
        <dbReference type="Proteomes" id="UP000017831"/>
    </source>
</evidence>
<comment type="caution">
    <text evidence="3">The sequence shown here is derived from an EMBL/GenBank/DDBJ whole genome shotgun (WGS) entry which is preliminary data.</text>
</comment>
<gene>
    <name evidence="3" type="ORF">HMPREF1534_00186</name>
</gene>
<dbReference type="EMBL" id="AQHY01000003">
    <property type="protein sequence ID" value="EOA58410.1"/>
    <property type="molecule type" value="Genomic_DNA"/>
</dbReference>
<sequence>MKKRMNIVMVALLTILASCSTNYQMVTRVHKDGTVEKEVWALADSAFLAGDSNHNPFLFRLGKDWEVEELDSCIETDFFGETGKLNLKACKTRNGLEGMDFFSAKEKWMRPLAVPEEKLEKHFRWFYTYYTYTCDFQEIKDKGPIPMDKYLSKAEQLFLLQGKADGYAGMNGVELINSLEDTEQRFLEWFYHTQFEMSYGIVEHFLKKTPAELTYLSRLEKDKEEIFRSDGNRKKEMECSPEYICRLLDKRYQTAVFGNLYKDYARQMEQLFEEKCIATQLFEYQIKFELSMPGELLSSNTVSAEDGMLVWKVDAYRVLADNYRLQAESRVMNIWAFVLTGLLLAVALILFIPTR</sequence>
<feature type="chain" id="PRO_5004678454" description="Transmembrane protein" evidence="2">
    <location>
        <begin position="24"/>
        <end position="355"/>
    </location>
</feature>
<dbReference type="PATRIC" id="fig|1121098.3.peg.187"/>